<dbReference type="InterPro" id="IPR036872">
    <property type="entry name" value="CH_dom_sf"/>
</dbReference>
<evidence type="ECO:0000256" key="1">
    <source>
        <dbReference type="SAM" id="MobiDB-lite"/>
    </source>
</evidence>
<feature type="compositionally biased region" description="Basic and acidic residues" evidence="1">
    <location>
        <begin position="47"/>
        <end position="60"/>
    </location>
</feature>
<dbReference type="InterPro" id="IPR022189">
    <property type="entry name" value="SMTN"/>
</dbReference>
<protein>
    <recommendedName>
        <fullName evidence="2">Calponin-homology (CH) domain-containing protein</fullName>
    </recommendedName>
</protein>
<feature type="compositionally biased region" description="Polar residues" evidence="1">
    <location>
        <begin position="347"/>
        <end position="356"/>
    </location>
</feature>
<evidence type="ECO:0000313" key="4">
    <source>
        <dbReference type="Proteomes" id="UP001159427"/>
    </source>
</evidence>
<feature type="compositionally biased region" description="Acidic residues" evidence="1">
    <location>
        <begin position="194"/>
        <end position="204"/>
    </location>
</feature>
<proteinExistence type="predicted"/>
<feature type="compositionally biased region" description="Basic and acidic residues" evidence="1">
    <location>
        <begin position="494"/>
        <end position="511"/>
    </location>
</feature>
<dbReference type="PROSITE" id="PS50021">
    <property type="entry name" value="CH"/>
    <property type="match status" value="1"/>
</dbReference>
<comment type="caution">
    <text evidence="3">The sequence shown here is derived from an EMBL/GenBank/DDBJ whole genome shotgun (WGS) entry which is preliminary data.</text>
</comment>
<evidence type="ECO:0000259" key="2">
    <source>
        <dbReference type="PROSITE" id="PS50021"/>
    </source>
</evidence>
<dbReference type="EMBL" id="CALNXI010000050">
    <property type="protein sequence ID" value="CAH3016905.1"/>
    <property type="molecule type" value="Genomic_DNA"/>
</dbReference>
<dbReference type="PANTHER" id="PTHR23167">
    <property type="entry name" value="CALPONIN HOMOLOGY DOMAIN-CONTAINING PROTEIN DDB_G0272472-RELATED"/>
    <property type="match status" value="1"/>
</dbReference>
<dbReference type="Pfam" id="PF12510">
    <property type="entry name" value="Smoothelin"/>
    <property type="match status" value="2"/>
</dbReference>
<feature type="compositionally biased region" description="Polar residues" evidence="1">
    <location>
        <begin position="63"/>
        <end position="78"/>
    </location>
</feature>
<dbReference type="PANTHER" id="PTHR23167:SF69">
    <property type="entry name" value="FI18193P1"/>
    <property type="match status" value="1"/>
</dbReference>
<evidence type="ECO:0000313" key="3">
    <source>
        <dbReference type="EMBL" id="CAH3016905.1"/>
    </source>
</evidence>
<dbReference type="SMART" id="SM00033">
    <property type="entry name" value="CH"/>
    <property type="match status" value="1"/>
</dbReference>
<feature type="region of interest" description="Disordered" evidence="1">
    <location>
        <begin position="36"/>
        <end position="212"/>
    </location>
</feature>
<dbReference type="SUPFAM" id="SSF47576">
    <property type="entry name" value="Calponin-homology domain, CH-domain"/>
    <property type="match status" value="1"/>
</dbReference>
<dbReference type="Proteomes" id="UP001159427">
    <property type="component" value="Unassembled WGS sequence"/>
</dbReference>
<feature type="compositionally biased region" description="Basic and acidic residues" evidence="1">
    <location>
        <begin position="621"/>
        <end position="677"/>
    </location>
</feature>
<feature type="compositionally biased region" description="Polar residues" evidence="1">
    <location>
        <begin position="295"/>
        <end position="304"/>
    </location>
</feature>
<feature type="compositionally biased region" description="Acidic residues" evidence="1">
    <location>
        <begin position="114"/>
        <end position="127"/>
    </location>
</feature>
<feature type="domain" description="Calponin-homology (CH)" evidence="2">
    <location>
        <begin position="769"/>
        <end position="874"/>
    </location>
</feature>
<reference evidence="3 4" key="1">
    <citation type="submission" date="2022-05" db="EMBL/GenBank/DDBJ databases">
        <authorList>
            <consortium name="Genoscope - CEA"/>
            <person name="William W."/>
        </authorList>
    </citation>
    <scope>NUCLEOTIDE SEQUENCE [LARGE SCALE GENOMIC DNA]</scope>
</reference>
<dbReference type="InterPro" id="IPR001715">
    <property type="entry name" value="CH_dom"/>
</dbReference>
<feature type="compositionally biased region" description="Basic and acidic residues" evidence="1">
    <location>
        <begin position="444"/>
        <end position="468"/>
    </location>
</feature>
<dbReference type="InterPro" id="IPR050540">
    <property type="entry name" value="F-actin_Monoox_Mical"/>
</dbReference>
<feature type="compositionally biased region" description="Basic and acidic residues" evidence="1">
    <location>
        <begin position="556"/>
        <end position="598"/>
    </location>
</feature>
<accession>A0ABN8LIF4</accession>
<feature type="compositionally biased region" description="Pro residues" evidence="1">
    <location>
        <begin position="336"/>
        <end position="345"/>
    </location>
</feature>
<name>A0ABN8LIF4_9CNID</name>
<feature type="region of interest" description="Disordered" evidence="1">
    <location>
        <begin position="244"/>
        <end position="514"/>
    </location>
</feature>
<dbReference type="Pfam" id="PF00307">
    <property type="entry name" value="CH"/>
    <property type="match status" value="1"/>
</dbReference>
<feature type="compositionally biased region" description="Low complexity" evidence="1">
    <location>
        <begin position="157"/>
        <end position="174"/>
    </location>
</feature>
<feature type="compositionally biased region" description="Low complexity" evidence="1">
    <location>
        <begin position="317"/>
        <end position="333"/>
    </location>
</feature>
<feature type="compositionally biased region" description="Basic and acidic residues" evidence="1">
    <location>
        <begin position="181"/>
        <end position="193"/>
    </location>
</feature>
<keyword evidence="4" id="KW-1185">Reference proteome</keyword>
<feature type="region of interest" description="Disordered" evidence="1">
    <location>
        <begin position="552"/>
        <end position="677"/>
    </location>
</feature>
<dbReference type="Gene3D" id="1.10.418.10">
    <property type="entry name" value="Calponin-like domain"/>
    <property type="match status" value="1"/>
</dbReference>
<organism evidence="3 4">
    <name type="scientific">Porites evermanni</name>
    <dbReference type="NCBI Taxonomy" id="104178"/>
    <lineage>
        <taxon>Eukaryota</taxon>
        <taxon>Metazoa</taxon>
        <taxon>Cnidaria</taxon>
        <taxon>Anthozoa</taxon>
        <taxon>Hexacorallia</taxon>
        <taxon>Scleractinia</taxon>
        <taxon>Fungiina</taxon>
        <taxon>Poritidae</taxon>
        <taxon>Porites</taxon>
    </lineage>
</organism>
<gene>
    <name evidence="3" type="ORF">PEVE_00033625</name>
</gene>
<sequence length="883" mass="98483">MADEEAVLKKKLEDTTDFDERRAIRQQLRDLRKKKLEALESSTTANDRTRRRERVKKEEQTTVITETKSTQDSSQPGIQTKIEVNYSRTTVISDGPSENGVESEPNESEKTVEEESVSVENENCVEEQPEKMENGTHFNVQVNGEKSPKEEEESEQVDSSPQEPSTQTETVETSESADVEPETKETPEEAEKDPPEDEMEEVELTPEVVGKMEDVDMLEKLLKEVPLNEYELRKAIRLQIRQMRVKKEKRKESKNVSDLANVKQTKQDNEPGEDQFPGNMPSGDEPSEKIEAQDKTLTGTDNQNTDTVESDCDVDDSSSTKSSITSESPSESDNPGKPPPRPPRPVKTSSASSASELTGDFKSRILGNPSGPALRDLSKKGKPSSPVQVDFRSQLKKTGLRADKDLTAQGKKQQQFLGGDVRGKLKATGADPSRNLSAARVVGKKQEGPVRVDFRGNLKQSETVDGKKVPPPRPPPTYLTKKAEAAKSQATKDSTSKEEGTPTGSSERRISSSDLFNMLHKPVESSKEGYLVQRGLKKAEGSKTVSQKFVAPTVDASKEDDKFKARMAQRKERSEKHFPPGKGSKTDRKMSAGVETKDFQSILKKAGVQQPKTVDESAGADSERRPSKGSERFSVDIQDKNELHKLRADLLREKEQKDKGAVTRSTEKSTEVEEIDGGKVTKGVTKTTEVHKQDGVTTTVTKTTKTTEIQGRGRGTSIEAMLAQKKKERMMAKKQQQADTRSKRMAFKEQLEAQSPKVEGSGRSFQTGNAAINSLQEWCRRRTKYHEGVEIQNFSSSWANGLAMCALLNYFLPDKIPYETLNPSDKRANWALAFKVANEEGIEPLLELEDVMALENPEPKSLITYVHFIYQHFNEKQQQQKKA</sequence>